<keyword evidence="13" id="KW-1185">Reference proteome</keyword>
<dbReference type="GeneID" id="61296282"/>
<evidence type="ECO:0000256" key="3">
    <source>
        <dbReference type="ARBA" id="ARBA00022884"/>
    </source>
</evidence>
<dbReference type="Gene3D" id="3.90.470.10">
    <property type="entry name" value="Ribosomal protein L22/L17"/>
    <property type="match status" value="1"/>
</dbReference>
<evidence type="ECO:0000256" key="1">
    <source>
        <dbReference type="ARBA" id="ARBA00009451"/>
    </source>
</evidence>
<evidence type="ECO:0000256" key="4">
    <source>
        <dbReference type="ARBA" id="ARBA00022980"/>
    </source>
</evidence>
<comment type="function">
    <text evidence="7">The globular domain of the protein is located near the polypeptide exit tunnel on the outside of the subunit, while an extended beta-hairpin is found that lines the wall of the exit tunnel in the center of the 70S ribosome.</text>
</comment>
<proteinExistence type="inferred from homology"/>
<evidence type="ECO:0000256" key="6">
    <source>
        <dbReference type="ARBA" id="ARBA00035207"/>
    </source>
</evidence>
<dbReference type="Proteomes" id="UP000183794">
    <property type="component" value="Unassembled WGS sequence"/>
</dbReference>
<dbReference type="GO" id="GO:0003735">
    <property type="term" value="F:structural constituent of ribosome"/>
    <property type="evidence" value="ECO:0007669"/>
    <property type="project" value="InterPro"/>
</dbReference>
<dbReference type="EMBL" id="FPLJ01000053">
    <property type="protein sequence ID" value="SGY92701.1"/>
    <property type="molecule type" value="Genomic_DNA"/>
</dbReference>
<evidence type="ECO:0000256" key="7">
    <source>
        <dbReference type="HAMAP-Rule" id="MF_01331"/>
    </source>
</evidence>
<dbReference type="PROSITE" id="PS00464">
    <property type="entry name" value="RIBOSOMAL_L22"/>
    <property type="match status" value="1"/>
</dbReference>
<dbReference type="InterPro" id="IPR001063">
    <property type="entry name" value="Ribosomal_uL22"/>
</dbReference>
<dbReference type="SUPFAM" id="SSF54843">
    <property type="entry name" value="Ribosomal protein L22"/>
    <property type="match status" value="1"/>
</dbReference>
<dbReference type="STRING" id="80854.MVIS_4297"/>
<dbReference type="PANTHER" id="PTHR13501:SF8">
    <property type="entry name" value="LARGE RIBOSOMAL SUBUNIT PROTEIN UL22M"/>
    <property type="match status" value="1"/>
</dbReference>
<name>A0A090INR7_9GAMM</name>
<keyword evidence="4 7" id="KW-0689">Ribosomal protein</keyword>
<dbReference type="InterPro" id="IPR005727">
    <property type="entry name" value="Ribosomal_uL22_bac/chlpt-type"/>
</dbReference>
<dbReference type="KEGG" id="mvs:MVIS_4297"/>
<comment type="similarity">
    <text evidence="1 7 8">Belongs to the universal ribosomal protein uL22 family.</text>
</comment>
<evidence type="ECO:0000256" key="2">
    <source>
        <dbReference type="ARBA" id="ARBA00022730"/>
    </source>
</evidence>
<dbReference type="RefSeq" id="WP_045112216.1">
    <property type="nucleotide sequence ID" value="NZ_CAWQZC010000088.1"/>
</dbReference>
<reference evidence="12 14" key="2">
    <citation type="submission" date="2016-11" db="EMBL/GenBank/DDBJ databases">
        <authorList>
            <person name="Jaros S."/>
            <person name="Januszkiewicz K."/>
            <person name="Wedrychowicz H."/>
        </authorList>
    </citation>
    <scope>NUCLEOTIDE SEQUENCE [LARGE SCALE GENOMIC DNA]</scope>
    <source>
        <strain evidence="12">NVI 5450</strain>
    </source>
</reference>
<dbReference type="Pfam" id="PF00237">
    <property type="entry name" value="Ribosomal_L22"/>
    <property type="match status" value="1"/>
</dbReference>
<evidence type="ECO:0000313" key="13">
    <source>
        <dbReference type="Proteomes" id="UP000182660"/>
    </source>
</evidence>
<dbReference type="EMBL" id="FPLD01000067">
    <property type="protein sequence ID" value="SGZ03202.1"/>
    <property type="molecule type" value="Genomic_DNA"/>
</dbReference>
<dbReference type="HOGENOM" id="CLU_083987_3_3_6"/>
<evidence type="ECO:0000256" key="10">
    <source>
        <dbReference type="RuleBase" id="RU004008"/>
    </source>
</evidence>
<sequence length="110" mass="11941">MEALAKHRFASGSPQKARLVIDLIRGLPVDKALEVLTFSTKKAAVQVKKVLESAIANAEHNEGADIDELVVATAFVDAGPTMKRIMPRAKGRADRILKRTSHITIVVATR</sequence>
<dbReference type="GO" id="GO:0006412">
    <property type="term" value="P:translation"/>
    <property type="evidence" value="ECO:0007669"/>
    <property type="project" value="UniProtKB-UniRule"/>
</dbReference>
<accession>A0A090INR7</accession>
<evidence type="ECO:0000313" key="12">
    <source>
        <dbReference type="EMBL" id="SGZ03202.1"/>
    </source>
</evidence>
<dbReference type="AlphaFoldDB" id="A0A090INR7"/>
<evidence type="ECO:0000256" key="9">
    <source>
        <dbReference type="RuleBase" id="RU004006"/>
    </source>
</evidence>
<organism evidence="12 14">
    <name type="scientific">Moritella viscosa</name>
    <dbReference type="NCBI Taxonomy" id="80854"/>
    <lineage>
        <taxon>Bacteria</taxon>
        <taxon>Pseudomonadati</taxon>
        <taxon>Pseudomonadota</taxon>
        <taxon>Gammaproteobacteria</taxon>
        <taxon>Alteromonadales</taxon>
        <taxon>Moritellaceae</taxon>
        <taxon>Moritella</taxon>
    </lineage>
</organism>
<dbReference type="FunFam" id="3.90.470.10:FF:000001">
    <property type="entry name" value="50S ribosomal protein L22"/>
    <property type="match status" value="1"/>
</dbReference>
<dbReference type="InterPro" id="IPR047867">
    <property type="entry name" value="Ribosomal_uL22_bac/org-type"/>
</dbReference>
<keyword evidence="3 7" id="KW-0694">RNA-binding</keyword>
<dbReference type="HAMAP" id="MF_01331_B">
    <property type="entry name" value="Ribosomal_uL22_B"/>
    <property type="match status" value="1"/>
</dbReference>
<evidence type="ECO:0000256" key="8">
    <source>
        <dbReference type="RuleBase" id="RU004005"/>
    </source>
</evidence>
<dbReference type="GO" id="GO:0022625">
    <property type="term" value="C:cytosolic large ribosomal subunit"/>
    <property type="evidence" value="ECO:0007669"/>
    <property type="project" value="TreeGrafter"/>
</dbReference>
<dbReference type="PANTHER" id="PTHR13501">
    <property type="entry name" value="CHLOROPLAST 50S RIBOSOMAL PROTEIN L22-RELATED"/>
    <property type="match status" value="1"/>
</dbReference>
<dbReference type="OrthoDB" id="9805969at2"/>
<evidence type="ECO:0000256" key="5">
    <source>
        <dbReference type="ARBA" id="ARBA00023274"/>
    </source>
</evidence>
<reference evidence="11 13" key="1">
    <citation type="submission" date="2016-11" db="EMBL/GenBank/DDBJ databases">
        <authorList>
            <person name="Klemetsen T."/>
        </authorList>
    </citation>
    <scope>NUCLEOTIDE SEQUENCE [LARGE SCALE GENOMIC DNA]</scope>
    <source>
        <strain evidence="11">MT 2528</strain>
    </source>
</reference>
<dbReference type="NCBIfam" id="TIGR01044">
    <property type="entry name" value="rplV_bact"/>
    <property type="match status" value="1"/>
</dbReference>
<keyword evidence="5 7" id="KW-0687">Ribonucleoprotein</keyword>
<evidence type="ECO:0000313" key="14">
    <source>
        <dbReference type="Proteomes" id="UP000183794"/>
    </source>
</evidence>
<dbReference type="InterPro" id="IPR018260">
    <property type="entry name" value="Ribosomal_uL22_CS"/>
</dbReference>
<keyword evidence="2 7" id="KW-0699">rRNA-binding</keyword>
<dbReference type="CDD" id="cd00336">
    <property type="entry name" value="Ribosomal_L22"/>
    <property type="match status" value="1"/>
</dbReference>
<comment type="function">
    <text evidence="7 10">This protein binds specifically to 23S rRNA; its binding is stimulated by other ribosomal proteins, e.g., L4, L17, and L20. It is important during the early stages of 50S assembly. It makes multiple contacts with different domains of the 23S rRNA in the assembled 50S subunit and ribosome.</text>
</comment>
<dbReference type="GO" id="GO:0019843">
    <property type="term" value="F:rRNA binding"/>
    <property type="evidence" value="ECO:0007669"/>
    <property type="project" value="UniProtKB-UniRule"/>
</dbReference>
<dbReference type="InterPro" id="IPR036394">
    <property type="entry name" value="Ribosomal_uL22_sf"/>
</dbReference>
<dbReference type="PATRIC" id="fig|80854.5.peg.4555"/>
<comment type="subunit">
    <text evidence="7 9">Part of the 50S ribosomal subunit.</text>
</comment>
<dbReference type="Proteomes" id="UP000182660">
    <property type="component" value="Unassembled WGS sequence"/>
</dbReference>
<gene>
    <name evidence="7" type="primary">rplV</name>
    <name evidence="11" type="ORF">MT2528_2423</name>
    <name evidence="12" type="ORF">NVI5450_2629</name>
</gene>
<protein>
    <recommendedName>
        <fullName evidence="6 7">Large ribosomal subunit protein uL22</fullName>
    </recommendedName>
</protein>
<evidence type="ECO:0000313" key="11">
    <source>
        <dbReference type="EMBL" id="SGY92701.1"/>
    </source>
</evidence>